<dbReference type="RefSeq" id="WP_327966038.1">
    <property type="nucleotide sequence ID" value="NZ_JARMQG010000010.1"/>
</dbReference>
<reference evidence="1 2" key="1">
    <citation type="submission" date="2023-03" db="EMBL/GenBank/DDBJ databases">
        <title>Bacillus Genome Sequencing.</title>
        <authorList>
            <person name="Dunlap C."/>
        </authorList>
    </citation>
    <scope>NUCLEOTIDE SEQUENCE [LARGE SCALE GENOMIC DNA]</scope>
    <source>
        <strain evidence="1 2">B-14544</strain>
    </source>
</reference>
<dbReference type="EMBL" id="JARMQG010000010">
    <property type="protein sequence ID" value="MED3561196.1"/>
    <property type="molecule type" value="Genomic_DNA"/>
</dbReference>
<protein>
    <submittedName>
        <fullName evidence="1">Uncharacterized protein</fullName>
    </submittedName>
</protein>
<evidence type="ECO:0000313" key="1">
    <source>
        <dbReference type="EMBL" id="MED3561196.1"/>
    </source>
</evidence>
<dbReference type="Proteomes" id="UP001330749">
    <property type="component" value="Unassembled WGS sequence"/>
</dbReference>
<gene>
    <name evidence="1" type="ORF">P4447_01325</name>
</gene>
<name>A0ABU6N4P4_9BACI</name>
<evidence type="ECO:0000313" key="2">
    <source>
        <dbReference type="Proteomes" id="UP001330749"/>
    </source>
</evidence>
<keyword evidence="2" id="KW-1185">Reference proteome</keyword>
<proteinExistence type="predicted"/>
<accession>A0ABU6N4P4</accession>
<sequence>MDKTAKSSLNFKGVLLNHHEIIVKSKPRFSDALRILKHPSKNNFYQTIPLSETQFVAIYYQNRRFQFTYQNQSFLLFEGNQQLSEDAVYNIVNNFIVKEGNKVSYLTNFPEDKIRPAKKKKGRVLAVSKRVDE</sequence>
<comment type="caution">
    <text evidence="1">The sequence shown here is derived from an EMBL/GenBank/DDBJ whole genome shotgun (WGS) entry which is preliminary data.</text>
</comment>
<organism evidence="1 2">
    <name type="scientific">Bacillus xiapuensis</name>
    <dbReference type="NCBI Taxonomy" id="2014075"/>
    <lineage>
        <taxon>Bacteria</taxon>
        <taxon>Bacillati</taxon>
        <taxon>Bacillota</taxon>
        <taxon>Bacilli</taxon>
        <taxon>Bacillales</taxon>
        <taxon>Bacillaceae</taxon>
        <taxon>Bacillus</taxon>
    </lineage>
</organism>